<comment type="caution">
    <text evidence="1">The sequence shown here is derived from an EMBL/GenBank/DDBJ whole genome shotgun (WGS) entry which is preliminary data.</text>
</comment>
<organism evidence="1 2">
    <name type="scientific">Paenibacillus amylolyticus</name>
    <dbReference type="NCBI Taxonomy" id="1451"/>
    <lineage>
        <taxon>Bacteria</taxon>
        <taxon>Bacillati</taxon>
        <taxon>Bacillota</taxon>
        <taxon>Bacilli</taxon>
        <taxon>Bacillales</taxon>
        <taxon>Paenibacillaceae</taxon>
        <taxon>Paenibacillus</taxon>
    </lineage>
</organism>
<reference evidence="1 2" key="1">
    <citation type="journal article" date="2019" name="J. Ind. Microbiol. Biotechnol.">
        <title>Paenibacillus amylolyticus 27C64 has a diverse set of carbohydrate-active enzymes and complete pectin deconstruction system.</title>
        <authorList>
            <person name="Keggi C."/>
            <person name="Doran-Peterson J."/>
        </authorList>
    </citation>
    <scope>NUCLEOTIDE SEQUENCE [LARGE SCALE GENOMIC DNA]</scope>
    <source>
        <strain evidence="1 2">27C64</strain>
    </source>
</reference>
<evidence type="ECO:0000313" key="2">
    <source>
        <dbReference type="Proteomes" id="UP000323664"/>
    </source>
</evidence>
<dbReference type="RefSeq" id="WP_123065930.1">
    <property type="nucleotide sequence ID" value="NZ_RIAS01000012.1"/>
</dbReference>
<accession>A0A5M9WXG0</accession>
<dbReference type="Proteomes" id="UP000323664">
    <property type="component" value="Unassembled WGS sequence"/>
</dbReference>
<protein>
    <submittedName>
        <fullName evidence="1">Uncharacterized protein</fullName>
    </submittedName>
</protein>
<proteinExistence type="predicted"/>
<name>A0A5M9WXG0_PAEAM</name>
<dbReference type="OrthoDB" id="2590094at2"/>
<evidence type="ECO:0000313" key="1">
    <source>
        <dbReference type="EMBL" id="KAA8786212.1"/>
    </source>
</evidence>
<dbReference type="SUPFAM" id="SSF69304">
    <property type="entry name" value="Tricorn protease N-terminal domain"/>
    <property type="match status" value="1"/>
</dbReference>
<sequence>MSKEYKLFVASVVVIFILMSNVYGFSEASAASLAPSAQTGERVTSSADRVQHNIRFAVRGTEVEVTTVKTSFDTGEMKRNEYHFTDPAVLPRIHTGLTTTSHSYDPIVSDTPAGLKGYMVYYATEKNEQYYVLYEYDYSSNKLRKVHESENRIYVEPQLGMFYTMYEKNAVKYQYYSMATGKKVYTHGKIFKEREITDTKYAVSPIPKSRDFGVYCNATLQDCHYLEYGGVKGQKAKVSNLQMMHDMKTKLTSKSFQASSDVQLSVSQGNVHDRKSDWTVIATKNGKKTTLIKERVGYVHSFVSPERKTLVLVTESGLDSKMESSKVHLYDLKTLKKIRSYDSPYKARTESIQWVTEDEYVIEQYFSNPGGYPPSLYVISANKHLKLRYDTYRDWKNHWNSFQFSTIFYPMELVAVKSGKGVLEYKGQPSFYMGGQNYVPLQEFTQAFHIQYQLDKDRITFTRGQRSSSINKPSSQLLTLYNQTFIPLGQWNKDMGLKVSETKGGIYNRELIMSDEEKGTELAMAPKDLPFRAYSRRMESVGDGYQLDKVYTSPVESSDTNGLNSVVLNFDGTLTYESPGEEVKELWFTSQDFNTVIGTLPVSSIPEKKWGFTTTKIPANLIQDGIVNVLIPGKKGLSTDVYSLKLPAPFDKNKFE</sequence>
<dbReference type="AlphaFoldDB" id="A0A5M9WXG0"/>
<gene>
    <name evidence="1" type="ORF">EC604_20430</name>
</gene>
<dbReference type="EMBL" id="RIAS01000012">
    <property type="protein sequence ID" value="KAA8786212.1"/>
    <property type="molecule type" value="Genomic_DNA"/>
</dbReference>